<feature type="compositionally biased region" description="Basic and acidic residues" evidence="1">
    <location>
        <begin position="105"/>
        <end position="114"/>
    </location>
</feature>
<dbReference type="HOGENOM" id="CLU_050539_0_1_1"/>
<sequence>MKKGGPGGYARLTAGCLPVPLFNQRRRVRQPFTSSPGAACEAQDFPPLPSDFVWEMMKPEVPPLPKTGNAGQPAVPPRKQGNGFNPGPVDETRSHNWSNWGLGEDGPKAWDRSEFAPPRKGSGAAADSGPGPGLRPSETNQNWRRSSWAPAEVCRAPCPPRLAGAQGSGGLQAPQSNPQPSPLKRKAFGRGPEAIKEASRLRPKEDGPSLRILPAAIESMKHWRERLPHCPLLFEVLAVLDSAVTPGAQGAKTFLLRDGRSTVPCVFYETDRELPRLIRGRVHRCVGSFDQKRGLLRCVSVRPASASEQETFPALVRSADAKLARDASAAREM</sequence>
<organism evidence="2 3">
    <name type="scientific">Sarcophilus harrisii</name>
    <name type="common">Tasmanian devil</name>
    <name type="synonym">Sarcophilus laniarius</name>
    <dbReference type="NCBI Taxonomy" id="9305"/>
    <lineage>
        <taxon>Eukaryota</taxon>
        <taxon>Metazoa</taxon>
        <taxon>Chordata</taxon>
        <taxon>Craniata</taxon>
        <taxon>Vertebrata</taxon>
        <taxon>Euteleostomi</taxon>
        <taxon>Mammalia</taxon>
        <taxon>Metatheria</taxon>
        <taxon>Dasyuromorphia</taxon>
        <taxon>Dasyuridae</taxon>
        <taxon>Sarcophilus</taxon>
    </lineage>
</organism>
<dbReference type="OrthoDB" id="10028206at2759"/>
<dbReference type="InterPro" id="IPR033536">
    <property type="entry name" value="Spata22"/>
</dbReference>
<evidence type="ECO:0000256" key="1">
    <source>
        <dbReference type="SAM" id="MobiDB-lite"/>
    </source>
</evidence>
<dbReference type="InParanoid" id="G3VKG3"/>
<gene>
    <name evidence="2" type="primary">SPATA22</name>
</gene>
<protein>
    <submittedName>
        <fullName evidence="2">Spermatosis associated 22</fullName>
    </submittedName>
</protein>
<dbReference type="GeneTree" id="ENSGT00390000018151"/>
<keyword evidence="3" id="KW-1185">Reference proteome</keyword>
<feature type="region of interest" description="Disordered" evidence="1">
    <location>
        <begin position="56"/>
        <end position="144"/>
    </location>
</feature>
<dbReference type="Proteomes" id="UP000007648">
    <property type="component" value="Unassembled WGS sequence"/>
</dbReference>
<dbReference type="RefSeq" id="XP_031813236.1">
    <property type="nucleotide sequence ID" value="XM_031957376.1"/>
</dbReference>
<dbReference type="GO" id="GO:0007276">
    <property type="term" value="P:gamete generation"/>
    <property type="evidence" value="ECO:0007669"/>
    <property type="project" value="InterPro"/>
</dbReference>
<dbReference type="CTD" id="84690"/>
<dbReference type="Ensembl" id="ENSSHAT00000003705.2">
    <property type="protein sequence ID" value="ENSSHAP00000003668.2"/>
    <property type="gene ID" value="ENSSHAG00000003224.2"/>
</dbReference>
<proteinExistence type="predicted"/>
<accession>G3VKG3</accession>
<reference evidence="2 3" key="1">
    <citation type="journal article" date="2011" name="Proc. Natl. Acad. Sci. U.S.A.">
        <title>Genetic diversity and population structure of the endangered marsupial Sarcophilus harrisii (Tasmanian devil).</title>
        <authorList>
            <person name="Miller W."/>
            <person name="Hayes V.M."/>
            <person name="Ratan A."/>
            <person name="Petersen D.C."/>
            <person name="Wittekindt N.E."/>
            <person name="Miller J."/>
            <person name="Walenz B."/>
            <person name="Knight J."/>
            <person name="Qi J."/>
            <person name="Zhao F."/>
            <person name="Wang Q."/>
            <person name="Bedoya-Reina O.C."/>
            <person name="Katiyar N."/>
            <person name="Tomsho L.P."/>
            <person name="Kasson L.M."/>
            <person name="Hardie R.A."/>
            <person name="Woodbridge P."/>
            <person name="Tindall E.A."/>
            <person name="Bertelsen M.F."/>
            <person name="Dixon D."/>
            <person name="Pyecroft S."/>
            <person name="Helgen K.M."/>
            <person name="Lesk A.M."/>
            <person name="Pringle T.H."/>
            <person name="Patterson N."/>
            <person name="Zhang Y."/>
            <person name="Kreiss A."/>
            <person name="Woods G.M."/>
            <person name="Jones M.E."/>
            <person name="Schuster S.C."/>
        </authorList>
    </citation>
    <scope>NUCLEOTIDE SEQUENCE [LARGE SCALE GENOMIC DNA]</scope>
</reference>
<dbReference type="AlphaFoldDB" id="G3VKG3"/>
<dbReference type="FunCoup" id="G3VKG3">
    <property type="interactions" value="45"/>
</dbReference>
<feature type="region of interest" description="Disordered" evidence="1">
    <location>
        <begin position="159"/>
        <end position="191"/>
    </location>
</feature>
<name>G3VKG3_SARHA</name>
<reference evidence="2" key="2">
    <citation type="submission" date="2025-08" db="UniProtKB">
        <authorList>
            <consortium name="Ensembl"/>
        </authorList>
    </citation>
    <scope>IDENTIFICATION</scope>
</reference>
<dbReference type="GeneID" id="105750180"/>
<dbReference type="GO" id="GO:0051445">
    <property type="term" value="P:regulation of meiotic cell cycle"/>
    <property type="evidence" value="ECO:0007669"/>
    <property type="project" value="TreeGrafter"/>
</dbReference>
<reference evidence="2" key="3">
    <citation type="submission" date="2025-09" db="UniProtKB">
        <authorList>
            <consortium name="Ensembl"/>
        </authorList>
    </citation>
    <scope>IDENTIFICATION</scope>
</reference>
<dbReference type="PANTHER" id="PTHR35258">
    <property type="entry name" value="SPERMATOGENESIS-ASSOCIATED PROTEIN 22"/>
    <property type="match status" value="1"/>
</dbReference>
<dbReference type="KEGG" id="shr:105750180"/>
<evidence type="ECO:0000313" key="3">
    <source>
        <dbReference type="Proteomes" id="UP000007648"/>
    </source>
</evidence>
<dbReference type="GO" id="GO:0000711">
    <property type="term" value="P:meiotic DNA repair synthesis"/>
    <property type="evidence" value="ECO:0007669"/>
    <property type="project" value="InterPro"/>
</dbReference>
<dbReference type="PANTHER" id="PTHR35258:SF1">
    <property type="entry name" value="SPERMATOGENESIS-ASSOCIATED PROTEIN 22"/>
    <property type="match status" value="1"/>
</dbReference>
<evidence type="ECO:0000313" key="2">
    <source>
        <dbReference type="Ensembl" id="ENSSHAP00000003668.2"/>
    </source>
</evidence>
<dbReference type="GO" id="GO:0007129">
    <property type="term" value="P:homologous chromosome pairing at meiosis"/>
    <property type="evidence" value="ECO:0007669"/>
    <property type="project" value="InterPro"/>
</dbReference>